<dbReference type="AlphaFoldDB" id="A0A1J1HFS2"/>
<proteinExistence type="predicted"/>
<reference evidence="1 2" key="1">
    <citation type="submission" date="2015-04" db="EMBL/GenBank/DDBJ databases">
        <authorList>
            <person name="Syromyatnikov M.Y."/>
            <person name="Popov V.N."/>
        </authorList>
    </citation>
    <scope>NUCLEOTIDE SEQUENCE [LARGE SCALE GENOMIC DNA]</scope>
</reference>
<gene>
    <name evidence="1" type="ORF">CLUMA_CG000116</name>
</gene>
<organism evidence="1 2">
    <name type="scientific">Clunio marinus</name>
    <dbReference type="NCBI Taxonomy" id="568069"/>
    <lineage>
        <taxon>Eukaryota</taxon>
        <taxon>Metazoa</taxon>
        <taxon>Ecdysozoa</taxon>
        <taxon>Arthropoda</taxon>
        <taxon>Hexapoda</taxon>
        <taxon>Insecta</taxon>
        <taxon>Pterygota</taxon>
        <taxon>Neoptera</taxon>
        <taxon>Endopterygota</taxon>
        <taxon>Diptera</taxon>
        <taxon>Nematocera</taxon>
        <taxon>Chironomoidea</taxon>
        <taxon>Chironomidae</taxon>
        <taxon>Clunio</taxon>
    </lineage>
</organism>
<evidence type="ECO:0000313" key="2">
    <source>
        <dbReference type="Proteomes" id="UP000183832"/>
    </source>
</evidence>
<dbReference type="Proteomes" id="UP000183832">
    <property type="component" value="Unassembled WGS sequence"/>
</dbReference>
<name>A0A1J1HFS2_9DIPT</name>
<sequence length="24" mass="3100">MKKNENKYKYLMKNRQFFFVFSAH</sequence>
<keyword evidence="2" id="KW-1185">Reference proteome</keyword>
<accession>A0A1J1HFS2</accession>
<evidence type="ECO:0000313" key="1">
    <source>
        <dbReference type="EMBL" id="CRK86260.1"/>
    </source>
</evidence>
<dbReference type="EMBL" id="CVRI01000001">
    <property type="protein sequence ID" value="CRK86260.1"/>
    <property type="molecule type" value="Genomic_DNA"/>
</dbReference>
<protein>
    <submittedName>
        <fullName evidence="1">CLUMA_CG000116, isoform A</fullName>
    </submittedName>
</protein>